<dbReference type="InterPro" id="IPR013783">
    <property type="entry name" value="Ig-like_fold"/>
</dbReference>
<dbReference type="PANTHER" id="PTHR23268:SF92">
    <property type="entry name" value="T CELL RECEPTOR BETA VARIABLE 3-1"/>
    <property type="match status" value="1"/>
</dbReference>
<protein>
    <recommendedName>
        <fullName evidence="4">Ig-like domain-containing protein</fullName>
    </recommendedName>
</protein>
<dbReference type="Proteomes" id="UP000314987">
    <property type="component" value="Unassembled WGS sequence"/>
</dbReference>
<dbReference type="SMART" id="SM00406">
    <property type="entry name" value="IGv"/>
    <property type="match status" value="1"/>
</dbReference>
<evidence type="ECO:0000256" key="2">
    <source>
        <dbReference type="ARBA" id="ARBA00022859"/>
    </source>
</evidence>
<reference evidence="6" key="1">
    <citation type="submission" date="2018-12" db="EMBL/GenBank/DDBJ databases">
        <authorList>
            <person name="Yazar S."/>
        </authorList>
    </citation>
    <scope>NUCLEOTIDE SEQUENCE [LARGE SCALE GENOMIC DNA]</scope>
</reference>
<dbReference type="OMA" id="PELMFAY"/>
<accession>A0A4X2KYB4</accession>
<dbReference type="InterPro" id="IPR013106">
    <property type="entry name" value="Ig_V-set"/>
</dbReference>
<evidence type="ECO:0000256" key="1">
    <source>
        <dbReference type="ARBA" id="ARBA00022729"/>
    </source>
</evidence>
<dbReference type="GO" id="GO:0007166">
    <property type="term" value="P:cell surface receptor signaling pathway"/>
    <property type="evidence" value="ECO:0007669"/>
    <property type="project" value="TreeGrafter"/>
</dbReference>
<feature type="domain" description="Ig-like" evidence="4">
    <location>
        <begin position="19"/>
        <end position="123"/>
    </location>
</feature>
<dbReference type="STRING" id="29139.ENSVURP00010017299"/>
<dbReference type="InterPro" id="IPR050413">
    <property type="entry name" value="TCR_beta_variable"/>
</dbReference>
<dbReference type="GO" id="GO:0002376">
    <property type="term" value="P:immune system process"/>
    <property type="evidence" value="ECO:0007669"/>
    <property type="project" value="UniProtKB-KW"/>
</dbReference>
<dbReference type="PANTHER" id="PTHR23268">
    <property type="entry name" value="T-CELL RECEPTOR BETA CHAIN"/>
    <property type="match status" value="1"/>
</dbReference>
<proteinExistence type="predicted"/>
<dbReference type="Gene3D" id="2.60.40.10">
    <property type="entry name" value="Immunoglobulins"/>
    <property type="match status" value="1"/>
</dbReference>
<evidence type="ECO:0000259" key="4">
    <source>
        <dbReference type="PROSITE" id="PS50835"/>
    </source>
</evidence>
<dbReference type="Ensembl" id="ENSVURT00010019650.1">
    <property type="protein sequence ID" value="ENSVURP00010017299.1"/>
    <property type="gene ID" value="ENSVURG00010013214.1"/>
</dbReference>
<sequence length="155" mass="17867">MCFWLGKNMVIFCLTDRNPMDAGVTQIPRLLIKGKGQKGILRCEQDLGDDAMFWYRQDTNHEIRVMFVYNYQKPVINETDSNRFEVESLKTELNLQIKLLQPEDTATYLCASSSTTELQSSLVPVHKPHQTPAEKQQGMSRAMGCWSRRDHRTGL</sequence>
<dbReference type="PROSITE" id="PS50835">
    <property type="entry name" value="IG_LIKE"/>
    <property type="match status" value="1"/>
</dbReference>
<dbReference type="AlphaFoldDB" id="A0A4X2KYB4"/>
<keyword evidence="2" id="KW-0391">Immunity</keyword>
<dbReference type="GO" id="GO:0005886">
    <property type="term" value="C:plasma membrane"/>
    <property type="evidence" value="ECO:0007669"/>
    <property type="project" value="TreeGrafter"/>
</dbReference>
<keyword evidence="6" id="KW-1185">Reference proteome</keyword>
<reference evidence="5" key="3">
    <citation type="submission" date="2025-09" db="UniProtKB">
        <authorList>
            <consortium name="Ensembl"/>
        </authorList>
    </citation>
    <scope>IDENTIFICATION</scope>
</reference>
<dbReference type="InterPro" id="IPR036179">
    <property type="entry name" value="Ig-like_dom_sf"/>
</dbReference>
<dbReference type="InterPro" id="IPR007110">
    <property type="entry name" value="Ig-like_dom"/>
</dbReference>
<name>A0A4X2KYB4_VOMUR</name>
<evidence type="ECO:0000256" key="3">
    <source>
        <dbReference type="SAM" id="MobiDB-lite"/>
    </source>
</evidence>
<feature type="region of interest" description="Disordered" evidence="3">
    <location>
        <begin position="129"/>
        <end position="155"/>
    </location>
</feature>
<keyword evidence="1" id="KW-0732">Signal</keyword>
<reference evidence="5" key="2">
    <citation type="submission" date="2025-08" db="UniProtKB">
        <authorList>
            <consortium name="Ensembl"/>
        </authorList>
    </citation>
    <scope>IDENTIFICATION</scope>
</reference>
<dbReference type="Pfam" id="PF07686">
    <property type="entry name" value="V-set"/>
    <property type="match status" value="1"/>
</dbReference>
<evidence type="ECO:0000313" key="5">
    <source>
        <dbReference type="Ensembl" id="ENSVURP00010017299.1"/>
    </source>
</evidence>
<organism evidence="5 6">
    <name type="scientific">Vombatus ursinus</name>
    <name type="common">Common wombat</name>
    <dbReference type="NCBI Taxonomy" id="29139"/>
    <lineage>
        <taxon>Eukaryota</taxon>
        <taxon>Metazoa</taxon>
        <taxon>Chordata</taxon>
        <taxon>Craniata</taxon>
        <taxon>Vertebrata</taxon>
        <taxon>Euteleostomi</taxon>
        <taxon>Mammalia</taxon>
        <taxon>Metatheria</taxon>
        <taxon>Diprotodontia</taxon>
        <taxon>Vombatidae</taxon>
        <taxon>Vombatus</taxon>
    </lineage>
</organism>
<dbReference type="GeneTree" id="ENSGT00940000162509"/>
<evidence type="ECO:0000313" key="6">
    <source>
        <dbReference type="Proteomes" id="UP000314987"/>
    </source>
</evidence>
<dbReference type="SUPFAM" id="SSF48726">
    <property type="entry name" value="Immunoglobulin"/>
    <property type="match status" value="1"/>
</dbReference>